<evidence type="ECO:0000313" key="1">
    <source>
        <dbReference type="EMBL" id="MBD3326832.1"/>
    </source>
</evidence>
<keyword evidence="1" id="KW-0489">Methyltransferase</keyword>
<accession>A0A9D5Q801</accession>
<dbReference type="GO" id="GO:0008168">
    <property type="term" value="F:methyltransferase activity"/>
    <property type="evidence" value="ECO:0007669"/>
    <property type="project" value="UniProtKB-KW"/>
</dbReference>
<dbReference type="Proteomes" id="UP000649604">
    <property type="component" value="Unassembled WGS sequence"/>
</dbReference>
<keyword evidence="1" id="KW-0808">Transferase</keyword>
<evidence type="ECO:0000313" key="2">
    <source>
        <dbReference type="Proteomes" id="UP000649604"/>
    </source>
</evidence>
<dbReference type="AlphaFoldDB" id="A0A9D5Q801"/>
<organism evidence="1 2">
    <name type="scientific">candidate division KSB3 bacterium</name>
    <dbReference type="NCBI Taxonomy" id="2044937"/>
    <lineage>
        <taxon>Bacteria</taxon>
        <taxon>candidate division KSB3</taxon>
    </lineage>
</organism>
<reference evidence="1" key="1">
    <citation type="submission" date="2019-11" db="EMBL/GenBank/DDBJ databases">
        <title>Microbial mats filling the niche in hypersaline microbial mats.</title>
        <authorList>
            <person name="Wong H.L."/>
            <person name="Macleod F.I."/>
            <person name="White R.A. III"/>
            <person name="Burns B.P."/>
        </authorList>
    </citation>
    <scope>NUCLEOTIDE SEQUENCE</scope>
    <source>
        <strain evidence="1">Rbin_158</strain>
    </source>
</reference>
<protein>
    <submittedName>
        <fullName evidence="1">Adenine methyltransferase</fullName>
    </submittedName>
</protein>
<dbReference type="EMBL" id="WJJP01000646">
    <property type="protein sequence ID" value="MBD3326832.1"/>
    <property type="molecule type" value="Genomic_DNA"/>
</dbReference>
<dbReference type="GO" id="GO:0032259">
    <property type="term" value="P:methylation"/>
    <property type="evidence" value="ECO:0007669"/>
    <property type="project" value="UniProtKB-KW"/>
</dbReference>
<comment type="caution">
    <text evidence="1">The sequence shown here is derived from an EMBL/GenBank/DDBJ whole genome shotgun (WGS) entry which is preliminary data.</text>
</comment>
<sequence length="231" mass="25856">MKNTIIHDYIKHLKTRYTTGIAREHSYRGDLQTLVESLNPGVLATNEPARIACGAPDFILTRNNIPVGYVEAKDIGVSLAKIDASEQLKRYKASLDNLILTDYCEFWFYRNGKKVGSLAIAEIRNGTLVSIPEAFQRFTQLIQDFCLHVGQTITSAQKLAEMMAGKAKMMQVVIESALKSDEKNDQNSTLHAQMKAFQKILIHDITPAEFADIYAQTLAYGMFAARLHDPS</sequence>
<feature type="non-terminal residue" evidence="1">
    <location>
        <position position="231"/>
    </location>
</feature>
<name>A0A9D5Q801_9BACT</name>
<proteinExistence type="predicted"/>
<gene>
    <name evidence="1" type="ORF">GF339_19770</name>
</gene>